<dbReference type="GO" id="GO:0004175">
    <property type="term" value="F:endopeptidase activity"/>
    <property type="evidence" value="ECO:0007669"/>
    <property type="project" value="TreeGrafter"/>
</dbReference>
<dbReference type="RefSeq" id="WP_223704977.1">
    <property type="nucleotide sequence ID" value="NZ_JAINUY010000001.1"/>
</dbReference>
<dbReference type="GO" id="GO:0008236">
    <property type="term" value="F:serine-type peptidase activity"/>
    <property type="evidence" value="ECO:0007669"/>
    <property type="project" value="InterPro"/>
</dbReference>
<evidence type="ECO:0000256" key="1">
    <source>
        <dbReference type="SAM" id="SignalP"/>
    </source>
</evidence>
<dbReference type="InterPro" id="IPR036034">
    <property type="entry name" value="PDZ_sf"/>
</dbReference>
<protein>
    <submittedName>
        <fullName evidence="3">PDZ domain-containing protein</fullName>
    </submittedName>
</protein>
<accession>A0A9X1H8T6</accession>
<evidence type="ECO:0000313" key="4">
    <source>
        <dbReference type="Proteomes" id="UP001139366"/>
    </source>
</evidence>
<dbReference type="SMART" id="SM00228">
    <property type="entry name" value="PDZ"/>
    <property type="match status" value="1"/>
</dbReference>
<dbReference type="PROSITE" id="PS50106">
    <property type="entry name" value="PDZ"/>
    <property type="match status" value="1"/>
</dbReference>
<dbReference type="InterPro" id="IPR001478">
    <property type="entry name" value="PDZ"/>
</dbReference>
<dbReference type="Pfam" id="PF00595">
    <property type="entry name" value="PDZ"/>
    <property type="match status" value="1"/>
</dbReference>
<feature type="chain" id="PRO_5040828369" evidence="1">
    <location>
        <begin position="19"/>
        <end position="553"/>
    </location>
</feature>
<dbReference type="Gene3D" id="3.30.750.44">
    <property type="match status" value="1"/>
</dbReference>
<dbReference type="Proteomes" id="UP001139366">
    <property type="component" value="Unassembled WGS sequence"/>
</dbReference>
<feature type="domain" description="PDZ" evidence="2">
    <location>
        <begin position="235"/>
        <end position="293"/>
    </location>
</feature>
<dbReference type="Gene3D" id="3.90.226.10">
    <property type="entry name" value="2-enoyl-CoA Hydratase, Chain A, domain 1"/>
    <property type="match status" value="1"/>
</dbReference>
<dbReference type="GO" id="GO:0007165">
    <property type="term" value="P:signal transduction"/>
    <property type="evidence" value="ECO:0007669"/>
    <property type="project" value="TreeGrafter"/>
</dbReference>
<dbReference type="AlphaFoldDB" id="A0A9X1H8T6"/>
<dbReference type="EMBL" id="JAINUY010000001">
    <property type="protein sequence ID" value="MBZ4034261.1"/>
    <property type="molecule type" value="Genomic_DNA"/>
</dbReference>
<keyword evidence="4" id="KW-1185">Reference proteome</keyword>
<sequence>MIRTLVFLLLVYTQAANCQNTVTETHKLAAVCKIWGFLKYYHPNVARGDFNWDKQLKDILPKIEKAKTKEEFSLTITNWIDSLGTVPETKIIDNESGSEYFDENFDLSWITNNTLFSKNLIKKMKFIEQNRFQGDQYYVSTFNAGNVFVRNENYLNFKPDSKESRILVLFMFWNVIEYFYPYKYLMDKNWDKSLEELLPVFVNAGGEEDFYVAVKRLTVRLNDSHGLFYKYPDPNPELNKNKYYFPAGVKIIEDKIVVTEILSDSIANADNIKVGDVITKVDGKNVKDIVLENKEYVNGSNEAFYLYNLSLSILSKYSESVELEFLENDNYKTRIVNLHNYHDSHMNEYRKKEKKERFKILDKNIGYVDMGLLKIQNIPSMIENLQSTKAIIFDLRNYPNSTYEELSNFLNSKPKGFAIYTRPDLHYPGRYIWKDPTVTGFENKNNYKGKVIVLVNEYTFSQSEWTAMCFKTADNTTIIGSQTAGADGNVSVIDPVKTFISRFSGIGVYYPDKKETQRIGIIPDIQIKATIKGIKEGRDEALERAILFINQGI</sequence>
<feature type="signal peptide" evidence="1">
    <location>
        <begin position="1"/>
        <end position="18"/>
    </location>
</feature>
<dbReference type="GO" id="GO:0006508">
    <property type="term" value="P:proteolysis"/>
    <property type="evidence" value="ECO:0007669"/>
    <property type="project" value="InterPro"/>
</dbReference>
<organism evidence="3 4">
    <name type="scientific">Flavobacterium potami</name>
    <dbReference type="NCBI Taxonomy" id="2872310"/>
    <lineage>
        <taxon>Bacteria</taxon>
        <taxon>Pseudomonadati</taxon>
        <taxon>Bacteroidota</taxon>
        <taxon>Flavobacteriia</taxon>
        <taxon>Flavobacteriales</taxon>
        <taxon>Flavobacteriaceae</taxon>
        <taxon>Flavobacterium</taxon>
    </lineage>
</organism>
<dbReference type="SMART" id="SM00245">
    <property type="entry name" value="TSPc"/>
    <property type="match status" value="1"/>
</dbReference>
<name>A0A9X1H8T6_9FLAO</name>
<reference evidence="3 4" key="1">
    <citation type="journal article" date="2023" name="Antonie Van Leeuwenhoek">
        <title>Flavobacterium potami sp. nov., a multi-metal resistance genes harbouring bacterium isolated from shallow river silt.</title>
        <authorList>
            <person name="Li S."/>
            <person name="Mao S."/>
            <person name="Mu W."/>
            <person name="Guo B."/>
            <person name="Li C."/>
            <person name="Zhu Q."/>
            <person name="Hou X."/>
            <person name="Zhao Y."/>
            <person name="Wei S."/>
            <person name="Liu H."/>
            <person name="Liu A."/>
        </authorList>
    </citation>
    <scope>NUCLEOTIDE SEQUENCE [LARGE SCALE GENOMIC DNA]</scope>
    <source>
        <strain evidence="3 4">17A</strain>
    </source>
</reference>
<dbReference type="PANTHER" id="PTHR32060:SF22">
    <property type="entry name" value="CARBOXYL-TERMINAL-PROCESSING PEPTIDASE 3, CHLOROPLASTIC"/>
    <property type="match status" value="1"/>
</dbReference>
<dbReference type="PANTHER" id="PTHR32060">
    <property type="entry name" value="TAIL-SPECIFIC PROTEASE"/>
    <property type="match status" value="1"/>
</dbReference>
<dbReference type="InterPro" id="IPR029045">
    <property type="entry name" value="ClpP/crotonase-like_dom_sf"/>
</dbReference>
<gene>
    <name evidence="3" type="ORF">K6T82_05750</name>
</gene>
<dbReference type="Gene3D" id="2.30.42.10">
    <property type="match status" value="1"/>
</dbReference>
<comment type="caution">
    <text evidence="3">The sequence shown here is derived from an EMBL/GenBank/DDBJ whole genome shotgun (WGS) entry which is preliminary data.</text>
</comment>
<dbReference type="SUPFAM" id="SSF50156">
    <property type="entry name" value="PDZ domain-like"/>
    <property type="match status" value="1"/>
</dbReference>
<proteinExistence type="predicted"/>
<evidence type="ECO:0000313" key="3">
    <source>
        <dbReference type="EMBL" id="MBZ4034261.1"/>
    </source>
</evidence>
<evidence type="ECO:0000259" key="2">
    <source>
        <dbReference type="PROSITE" id="PS50106"/>
    </source>
</evidence>
<dbReference type="GO" id="GO:0030288">
    <property type="term" value="C:outer membrane-bounded periplasmic space"/>
    <property type="evidence" value="ECO:0007669"/>
    <property type="project" value="TreeGrafter"/>
</dbReference>
<dbReference type="InterPro" id="IPR005151">
    <property type="entry name" value="Tail-specific_protease"/>
</dbReference>
<dbReference type="Pfam" id="PF03572">
    <property type="entry name" value="Peptidase_S41"/>
    <property type="match status" value="1"/>
</dbReference>
<dbReference type="SUPFAM" id="SSF52096">
    <property type="entry name" value="ClpP/crotonase"/>
    <property type="match status" value="1"/>
</dbReference>
<keyword evidence="1" id="KW-0732">Signal</keyword>